<proteinExistence type="predicted"/>
<dbReference type="GO" id="GO:0005737">
    <property type="term" value="C:cytoplasm"/>
    <property type="evidence" value="ECO:0007669"/>
    <property type="project" value="TreeGrafter"/>
</dbReference>
<dbReference type="PANTHER" id="PTHR15698">
    <property type="entry name" value="PROTEIN CBG15099"/>
    <property type="match status" value="1"/>
</dbReference>
<evidence type="ECO:0000256" key="1">
    <source>
        <dbReference type="SAM" id="MobiDB-lite"/>
    </source>
</evidence>
<feature type="compositionally biased region" description="Acidic residues" evidence="1">
    <location>
        <begin position="373"/>
        <end position="401"/>
    </location>
</feature>
<dbReference type="AlphaFoldDB" id="A0A914CS78"/>
<evidence type="ECO:0000259" key="2">
    <source>
        <dbReference type="Pfam" id="PF19281"/>
    </source>
</evidence>
<evidence type="ECO:0000313" key="3">
    <source>
        <dbReference type="Proteomes" id="UP000887540"/>
    </source>
</evidence>
<feature type="compositionally biased region" description="Basic and acidic residues" evidence="1">
    <location>
        <begin position="550"/>
        <end position="561"/>
    </location>
</feature>
<evidence type="ECO:0000313" key="4">
    <source>
        <dbReference type="WBParaSite" id="ACRNAN_scaffold1394.g26418.t2"/>
    </source>
</evidence>
<dbReference type="Gene3D" id="3.30.160.20">
    <property type="match status" value="1"/>
</dbReference>
<feature type="region of interest" description="Disordered" evidence="1">
    <location>
        <begin position="541"/>
        <end position="574"/>
    </location>
</feature>
<dbReference type="Pfam" id="PF19281">
    <property type="entry name" value="PHYHIP_C"/>
    <property type="match status" value="1"/>
</dbReference>
<keyword evidence="3" id="KW-1185">Reference proteome</keyword>
<dbReference type="Proteomes" id="UP000887540">
    <property type="component" value="Unplaced"/>
</dbReference>
<feature type="region of interest" description="Disordered" evidence="1">
    <location>
        <begin position="370"/>
        <end position="403"/>
    </location>
</feature>
<reference evidence="4" key="1">
    <citation type="submission" date="2022-11" db="UniProtKB">
        <authorList>
            <consortium name="WormBaseParasite"/>
        </authorList>
    </citation>
    <scope>IDENTIFICATION</scope>
</reference>
<dbReference type="InterPro" id="IPR045545">
    <property type="entry name" value="PHYIP/PHIPL_C"/>
</dbReference>
<dbReference type="SUPFAM" id="SSF54768">
    <property type="entry name" value="dsRNA-binding domain-like"/>
    <property type="match status" value="1"/>
</dbReference>
<name>A0A914CS78_9BILA</name>
<organism evidence="3 4">
    <name type="scientific">Acrobeloides nanus</name>
    <dbReference type="NCBI Taxonomy" id="290746"/>
    <lineage>
        <taxon>Eukaryota</taxon>
        <taxon>Metazoa</taxon>
        <taxon>Ecdysozoa</taxon>
        <taxon>Nematoda</taxon>
        <taxon>Chromadorea</taxon>
        <taxon>Rhabditida</taxon>
        <taxon>Tylenchina</taxon>
        <taxon>Cephalobomorpha</taxon>
        <taxon>Cephaloboidea</taxon>
        <taxon>Cephalobidae</taxon>
        <taxon>Acrobeloides</taxon>
    </lineage>
</organism>
<sequence length="729" mass="82990">MKLWTDFSYAESTCSTETEEVARYTQEEIVQLYHLAVGFCGSILTPFKCMYRCKPKCYWDDIHTRKGGVMEVYLKDPSGHEQSPINGRLHGLFFSAEIEADGTLPTSSSFGDVRFIIKPQILLDPTLHNIYFCDFYCIRAGHYVTLVVCQKGSQKDKFCEENLKPLYPNKNHFLHIIFNQKKQIYEFFVNLNTHVEVFYTENISLNLGMFDTVEATGTGSSKLEGLAYNKSCTTCNLNNVKKPIITLEQVEESETADDDILSSISTNELLSNISTNDEEEEEHETPLNHEILGVDSQENHVNYIDEDDESLEYDNDDIDSDNNDARSTTWALISVISSNEDKEEEEIEVEKPSNTITAIEMTMEADHLSDISSDVEEEDVSNIEEDDEDLEYDNDGMESDNCDARSTTWSLISAISSCEDIGEERSMSITTAIEIPVEPNQLGFNVPIIKTGEEDMGEEDHQMSITTAVETLVEPSQSGEPEIKTEVTECYEQVRFEENVVIEMPFNSPSSSNDPVSSNEDNRFIKQSLGTPPNIEEAQIITKPPSNDVGKNESSIEKLNETSEVILDPNEPSTSYELETKPVIQQNCIREIIVSEEKGKNNLSQTNETSQNDEFIDRDEKEELLKILVNWRPIEQEKQHQNENQDNSTSAQIFPDVLLDEYCSKRKWEAPEFTCLFKENKGFLWKATLNNIEYQQEMPTTFFNDGKALLCKTILLKLMDSRNGSTQRH</sequence>
<accession>A0A914CS78</accession>
<feature type="domain" description="Phytanoyl-CoA hydroxylase-interacting protein-like C-terminal" evidence="2">
    <location>
        <begin position="22"/>
        <end position="238"/>
    </location>
</feature>
<protein>
    <submittedName>
        <fullName evidence="4">Phytanoyl-CoA hydroxylase-interacting protein-like C-terminal domain-containing protein</fullName>
    </submittedName>
</protein>
<dbReference type="WBParaSite" id="ACRNAN_scaffold1394.g26418.t2">
    <property type="protein sequence ID" value="ACRNAN_scaffold1394.g26418.t2"/>
    <property type="gene ID" value="ACRNAN_scaffold1394.g26418"/>
</dbReference>
<dbReference type="InterPro" id="IPR042868">
    <property type="entry name" value="PHYHIP/PHYHIPL"/>
</dbReference>
<dbReference type="PANTHER" id="PTHR15698:SF4">
    <property type="entry name" value="PHYTANOYL-COA HYDROXYLASE-INTERACTING PROTEIN-LIKE C-TERMINAL DOMAIN-CONTAINING PROTEIN"/>
    <property type="match status" value="1"/>
</dbReference>